<name>A0A6J4CYF8_9HELI</name>
<protein>
    <submittedName>
        <fullName evidence="1">Uncharacterized protein</fullName>
    </submittedName>
</protein>
<dbReference type="EMBL" id="AP019774">
    <property type="protein sequence ID" value="BCD69550.1"/>
    <property type="molecule type" value="Genomic_DNA"/>
</dbReference>
<gene>
    <name evidence="1" type="ORF">SNTW_01950</name>
</gene>
<dbReference type="NCBIfam" id="NF040738">
    <property type="entry name" value="nickel_Mua"/>
    <property type="match status" value="1"/>
</dbReference>
<dbReference type="InterPro" id="IPR047781">
    <property type="entry name" value="Mua"/>
</dbReference>
<dbReference type="RefSeq" id="WP_231102887.1">
    <property type="nucleotide sequence ID" value="NZ_AP019774.1"/>
</dbReference>
<organism evidence="1 2">
    <name type="scientific">Helicobacter suis</name>
    <dbReference type="NCBI Taxonomy" id="104628"/>
    <lineage>
        <taxon>Bacteria</taxon>
        <taxon>Pseudomonadati</taxon>
        <taxon>Campylobacterota</taxon>
        <taxon>Epsilonproteobacteria</taxon>
        <taxon>Campylobacterales</taxon>
        <taxon>Helicobacteraceae</taxon>
        <taxon>Helicobacter</taxon>
    </lineage>
</organism>
<reference evidence="1 2" key="1">
    <citation type="submission" date="2019-06" db="EMBL/GenBank/DDBJ databases">
        <title>Complete genome sequence of Helicobacter suis SNTW101c.</title>
        <authorList>
            <person name="Rimbara E."/>
            <person name="Suzuki M."/>
            <person name="Matsui H."/>
            <person name="Nakamura M."/>
            <person name="Mori S."/>
            <person name="Shibayama K."/>
        </authorList>
    </citation>
    <scope>NUCLEOTIDE SEQUENCE [LARGE SCALE GENOMIC DNA]</scope>
    <source>
        <strain evidence="1 2">SNTW101c</strain>
    </source>
</reference>
<evidence type="ECO:0000313" key="1">
    <source>
        <dbReference type="EMBL" id="BCD69550.1"/>
    </source>
</evidence>
<evidence type="ECO:0000313" key="2">
    <source>
        <dbReference type="Proteomes" id="UP000317935"/>
    </source>
</evidence>
<sequence length="201" mass="24259">MIDAIFQEFIKKAPKMKEHWEVVQLFEEERQKFQEELQAYEDEIKQARGVLRDLRAQVAQIKENLKDLQVYKQDKEEEIKQIKQELLSHQIQRDLLHLQKDKPEIPDSEQEPLPQPVEFVEIYLKDHSIAKARPAKRFFSDQLYRQYRVLLRENRMLKDRVFGLDLENSTLKIELRDLKTQNLLQSKDQEKPDTKEDEESK</sequence>
<proteinExistence type="predicted"/>
<accession>A0A6J4CYF8</accession>
<dbReference type="AlphaFoldDB" id="A0A6J4CYF8"/>
<dbReference type="Proteomes" id="UP000317935">
    <property type="component" value="Chromosome"/>
</dbReference>